<keyword evidence="2" id="KW-1185">Reference proteome</keyword>
<dbReference type="EMBL" id="LN732232">
    <property type="protein sequence ID" value="CEP15417.1"/>
    <property type="molecule type" value="Genomic_DNA"/>
</dbReference>
<accession>A0A0B7NJ73</accession>
<organism evidence="1 2">
    <name type="scientific">Parasitella parasitica</name>
    <dbReference type="NCBI Taxonomy" id="35722"/>
    <lineage>
        <taxon>Eukaryota</taxon>
        <taxon>Fungi</taxon>
        <taxon>Fungi incertae sedis</taxon>
        <taxon>Mucoromycota</taxon>
        <taxon>Mucoromycotina</taxon>
        <taxon>Mucoromycetes</taxon>
        <taxon>Mucorales</taxon>
        <taxon>Mucorineae</taxon>
        <taxon>Mucoraceae</taxon>
        <taxon>Parasitella</taxon>
    </lineage>
</organism>
<name>A0A0B7NJ73_9FUNG</name>
<reference evidence="1 2" key="1">
    <citation type="submission" date="2014-09" db="EMBL/GenBank/DDBJ databases">
        <authorList>
            <person name="Ellenberger Sabrina"/>
        </authorList>
    </citation>
    <scope>NUCLEOTIDE SEQUENCE [LARGE SCALE GENOMIC DNA]</scope>
    <source>
        <strain evidence="1 2">CBS 412.66</strain>
    </source>
</reference>
<evidence type="ECO:0000313" key="1">
    <source>
        <dbReference type="EMBL" id="CEP15417.1"/>
    </source>
</evidence>
<dbReference type="AlphaFoldDB" id="A0A0B7NJ73"/>
<gene>
    <name evidence="1" type="primary">PARPA_09632.1 scaffold 37473</name>
</gene>
<proteinExistence type="predicted"/>
<sequence length="99" mass="11147">MNPISLKQSNNDACKWQEAAAFFRSNPAADYYHQPAPITAETWQRAAKYFGENPGAVVYSPPATRQVWVNHKGGATVVDRFSEEDCGACFHARKTMYYL</sequence>
<evidence type="ECO:0000313" key="2">
    <source>
        <dbReference type="Proteomes" id="UP000054107"/>
    </source>
</evidence>
<dbReference type="Proteomes" id="UP000054107">
    <property type="component" value="Unassembled WGS sequence"/>
</dbReference>
<protein>
    <submittedName>
        <fullName evidence="1">Uncharacterized protein</fullName>
    </submittedName>
</protein>